<reference evidence="1 2" key="1">
    <citation type="journal article" date="2018" name="Proc. Natl. Acad. Sci. U.S.A.">
        <title>Linking secondary metabolites to gene clusters through genome sequencing of six diverse Aspergillus species.</title>
        <authorList>
            <person name="Kaerboelling I."/>
            <person name="Vesth T.C."/>
            <person name="Frisvad J.C."/>
            <person name="Nybo J.L."/>
            <person name="Theobald S."/>
            <person name="Kuo A."/>
            <person name="Bowyer P."/>
            <person name="Matsuda Y."/>
            <person name="Mondo S."/>
            <person name="Lyhne E.K."/>
            <person name="Kogle M.E."/>
            <person name="Clum A."/>
            <person name="Lipzen A."/>
            <person name="Salamov A."/>
            <person name="Ngan C.Y."/>
            <person name="Daum C."/>
            <person name="Chiniquy J."/>
            <person name="Barry K."/>
            <person name="LaButti K."/>
            <person name="Haridas S."/>
            <person name="Simmons B.A."/>
            <person name="Magnuson J.K."/>
            <person name="Mortensen U.H."/>
            <person name="Larsen T.O."/>
            <person name="Grigoriev I.V."/>
            <person name="Baker S.E."/>
            <person name="Andersen M.R."/>
        </authorList>
    </citation>
    <scope>NUCLEOTIDE SEQUENCE [LARGE SCALE GENOMIC DNA]</scope>
    <source>
        <strain evidence="1 2">IBT 24754</strain>
    </source>
</reference>
<proteinExistence type="predicted"/>
<protein>
    <submittedName>
        <fullName evidence="1">Uncharacterized protein</fullName>
    </submittedName>
</protein>
<gene>
    <name evidence="1" type="ORF">P175DRAFT_0502826</name>
</gene>
<dbReference type="RefSeq" id="XP_040750691.1">
    <property type="nucleotide sequence ID" value="XM_040897480.1"/>
</dbReference>
<name>A0A2T5LSN6_9EURO</name>
<sequence>MVHGCYLAFRIPIHVGRWMESGGADGALLRTWIGDREGRLEVILTALTKVAFIIAIRSTIRSKY</sequence>
<dbReference type="Proteomes" id="UP000244073">
    <property type="component" value="Unassembled WGS sequence"/>
</dbReference>
<dbReference type="VEuPathDB" id="FungiDB:P175DRAFT_0502826"/>
<dbReference type="EMBL" id="MSFN02000006">
    <property type="protein sequence ID" value="PTU19299.1"/>
    <property type="molecule type" value="Genomic_DNA"/>
</dbReference>
<organism evidence="1 2">
    <name type="scientific">Aspergillus ochraceoroseus IBT 24754</name>
    <dbReference type="NCBI Taxonomy" id="1392256"/>
    <lineage>
        <taxon>Eukaryota</taxon>
        <taxon>Fungi</taxon>
        <taxon>Dikarya</taxon>
        <taxon>Ascomycota</taxon>
        <taxon>Pezizomycotina</taxon>
        <taxon>Eurotiomycetes</taxon>
        <taxon>Eurotiomycetidae</taxon>
        <taxon>Eurotiales</taxon>
        <taxon>Aspergillaceae</taxon>
        <taxon>Aspergillus</taxon>
        <taxon>Aspergillus subgen. Nidulantes</taxon>
    </lineage>
</organism>
<evidence type="ECO:0000313" key="2">
    <source>
        <dbReference type="Proteomes" id="UP000244073"/>
    </source>
</evidence>
<accession>A0A2T5LSN6</accession>
<dbReference type="GeneID" id="63814362"/>
<dbReference type="AlphaFoldDB" id="A0A2T5LSN6"/>
<comment type="caution">
    <text evidence="1">The sequence shown here is derived from an EMBL/GenBank/DDBJ whole genome shotgun (WGS) entry which is preliminary data.</text>
</comment>
<evidence type="ECO:0000313" key="1">
    <source>
        <dbReference type="EMBL" id="PTU19299.1"/>
    </source>
</evidence>